<dbReference type="Proteomes" id="UP000235965">
    <property type="component" value="Unassembled WGS sequence"/>
</dbReference>
<sequence length="393" mass="44083">MNAYWILVGKPEGKRPPGRPRRRCVDNIKMDLREIGWSLIKWIDLAHDRNQWRALVNTRNFTGDCVFNETFVHSYITYSSSKYSNERRTLYIALNKRGQSRKVQVQKQAPLGKLFSYAMVVIKHVEDDRVKDLAQRILRVRESLQNGSRLVSGDLSMAQHPLRHHGYHHLCPQVQPGSLQFNLEQDDATDDMGRDKLRCRRRKKRKKKKRRCKEAEEEGEQCQKRGVNRKKKCQQGEGEEQCQKRLEAATRKRKSRNGDRKLRDDSEKNKKKQKSVKNKKFISDGEIGKDLGRARTRTDGVGEYIMTTQSESPASSSLPAASTTVPTASATTSSASTIIAAASPSSTILTGSPTAPLSVSTSLSVSTADVATRSEDTSSMPSSGTSTTLGTAK</sequence>
<evidence type="ECO:0000313" key="4">
    <source>
        <dbReference type="Proteomes" id="UP000235965"/>
    </source>
</evidence>
<dbReference type="OrthoDB" id="5987799at2759"/>
<feature type="compositionally biased region" description="Basic residues" evidence="2">
    <location>
        <begin position="269"/>
        <end position="280"/>
    </location>
</feature>
<gene>
    <name evidence="3" type="ORF">B7P43_G07161</name>
</gene>
<reference evidence="3 4" key="1">
    <citation type="submission" date="2017-12" db="EMBL/GenBank/DDBJ databases">
        <title>Hemimetabolous genomes reveal molecular basis of termite eusociality.</title>
        <authorList>
            <person name="Harrison M.C."/>
            <person name="Jongepier E."/>
            <person name="Robertson H.M."/>
            <person name="Arning N."/>
            <person name="Bitard-Feildel T."/>
            <person name="Chao H."/>
            <person name="Childers C.P."/>
            <person name="Dinh H."/>
            <person name="Doddapaneni H."/>
            <person name="Dugan S."/>
            <person name="Gowin J."/>
            <person name="Greiner C."/>
            <person name="Han Y."/>
            <person name="Hu H."/>
            <person name="Hughes D.S.T."/>
            <person name="Huylmans A.-K."/>
            <person name="Kemena C."/>
            <person name="Kremer L.P.M."/>
            <person name="Lee S.L."/>
            <person name="Lopez-Ezquerra A."/>
            <person name="Mallet L."/>
            <person name="Monroy-Kuhn J.M."/>
            <person name="Moser A."/>
            <person name="Murali S.C."/>
            <person name="Muzny D.M."/>
            <person name="Otani S."/>
            <person name="Piulachs M.-D."/>
            <person name="Poelchau M."/>
            <person name="Qu J."/>
            <person name="Schaub F."/>
            <person name="Wada-Katsumata A."/>
            <person name="Worley K.C."/>
            <person name="Xie Q."/>
            <person name="Ylla G."/>
            <person name="Poulsen M."/>
            <person name="Gibbs R.A."/>
            <person name="Schal C."/>
            <person name="Richards S."/>
            <person name="Belles X."/>
            <person name="Korb J."/>
            <person name="Bornberg-Bauer E."/>
        </authorList>
    </citation>
    <scope>NUCLEOTIDE SEQUENCE [LARGE SCALE GENOMIC DNA]</scope>
    <source>
        <tissue evidence="3">Whole body</tissue>
    </source>
</reference>
<protein>
    <submittedName>
        <fullName evidence="3">Uncharacterized protein</fullName>
    </submittedName>
</protein>
<dbReference type="AlphaFoldDB" id="A0A2J7PXK8"/>
<feature type="compositionally biased region" description="Basic residues" evidence="2">
    <location>
        <begin position="198"/>
        <end position="212"/>
    </location>
</feature>
<dbReference type="EMBL" id="NEVH01020855">
    <property type="protein sequence ID" value="PNF21062.1"/>
    <property type="molecule type" value="Genomic_DNA"/>
</dbReference>
<evidence type="ECO:0000256" key="1">
    <source>
        <dbReference type="ARBA" id="ARBA00007936"/>
    </source>
</evidence>
<dbReference type="InParanoid" id="A0A2J7PXK8"/>
<feature type="compositionally biased region" description="Basic and acidic residues" evidence="2">
    <location>
        <begin position="281"/>
        <end position="295"/>
    </location>
</feature>
<feature type="compositionally biased region" description="Low complexity" evidence="2">
    <location>
        <begin position="346"/>
        <end position="368"/>
    </location>
</feature>
<dbReference type="GO" id="GO:0008083">
    <property type="term" value="F:growth factor activity"/>
    <property type="evidence" value="ECO:0007669"/>
    <property type="project" value="InterPro"/>
</dbReference>
<evidence type="ECO:0000313" key="3">
    <source>
        <dbReference type="EMBL" id="PNF21062.1"/>
    </source>
</evidence>
<feature type="compositionally biased region" description="Low complexity" evidence="2">
    <location>
        <begin position="377"/>
        <end position="393"/>
    </location>
</feature>
<comment type="similarity">
    <text evidence="1">Belongs to the heparin-binding growth factors family.</text>
</comment>
<dbReference type="Pfam" id="PF00167">
    <property type="entry name" value="FGF"/>
    <property type="match status" value="1"/>
</dbReference>
<comment type="caution">
    <text evidence="3">The sequence shown here is derived from an EMBL/GenBank/DDBJ whole genome shotgun (WGS) entry which is preliminary data.</text>
</comment>
<organism evidence="3 4">
    <name type="scientific">Cryptotermes secundus</name>
    <dbReference type="NCBI Taxonomy" id="105785"/>
    <lineage>
        <taxon>Eukaryota</taxon>
        <taxon>Metazoa</taxon>
        <taxon>Ecdysozoa</taxon>
        <taxon>Arthropoda</taxon>
        <taxon>Hexapoda</taxon>
        <taxon>Insecta</taxon>
        <taxon>Pterygota</taxon>
        <taxon>Neoptera</taxon>
        <taxon>Polyneoptera</taxon>
        <taxon>Dictyoptera</taxon>
        <taxon>Blattodea</taxon>
        <taxon>Blattoidea</taxon>
        <taxon>Termitoidae</taxon>
        <taxon>Kalotermitidae</taxon>
        <taxon>Cryptotermitinae</taxon>
        <taxon>Cryptotermes</taxon>
    </lineage>
</organism>
<dbReference type="Gene3D" id="2.80.10.50">
    <property type="match status" value="1"/>
</dbReference>
<dbReference type="STRING" id="105785.A0A2J7PXK8"/>
<feature type="region of interest" description="Disordered" evidence="2">
    <location>
        <begin position="346"/>
        <end position="393"/>
    </location>
</feature>
<accession>A0A2J7PXK8</accession>
<evidence type="ECO:0000256" key="2">
    <source>
        <dbReference type="SAM" id="MobiDB-lite"/>
    </source>
</evidence>
<dbReference type="SUPFAM" id="SSF50353">
    <property type="entry name" value="Cytokine"/>
    <property type="match status" value="1"/>
</dbReference>
<name>A0A2J7PXK8_9NEOP</name>
<proteinExistence type="inferred from homology"/>
<keyword evidence="4" id="KW-1185">Reference proteome</keyword>
<feature type="compositionally biased region" description="Basic and acidic residues" evidence="2">
    <location>
        <begin position="241"/>
        <end position="268"/>
    </location>
</feature>
<dbReference type="InterPro" id="IPR002209">
    <property type="entry name" value="Fibroblast_GF_fam"/>
</dbReference>
<feature type="region of interest" description="Disordered" evidence="2">
    <location>
        <begin position="198"/>
        <end position="295"/>
    </location>
</feature>
<dbReference type="InterPro" id="IPR008996">
    <property type="entry name" value="IL1/FGF"/>
</dbReference>